<keyword evidence="1" id="KW-0812">Transmembrane</keyword>
<dbReference type="AlphaFoldDB" id="A0A1F7YHH5"/>
<protein>
    <submittedName>
        <fullName evidence="2">Uncharacterized protein</fullName>
    </submittedName>
</protein>
<accession>A0A1F7YHH5</accession>
<name>A0A1F7YHH5_9BACT</name>
<keyword evidence="1" id="KW-0472">Membrane</keyword>
<dbReference type="EMBL" id="MGGI01000017">
    <property type="protein sequence ID" value="OGM26038.1"/>
    <property type="molecule type" value="Genomic_DNA"/>
</dbReference>
<evidence type="ECO:0000313" key="3">
    <source>
        <dbReference type="Proteomes" id="UP000178851"/>
    </source>
</evidence>
<dbReference type="Proteomes" id="UP000178851">
    <property type="component" value="Unassembled WGS sequence"/>
</dbReference>
<sequence>MNNAQTVLIIVIVSLTFLLMVVGVQVFMIITDLRKSIKRLNSILEDAVLGGGLIKPEKLTGILEMIRKRRSLETVEKGNSN</sequence>
<proteinExistence type="predicted"/>
<feature type="transmembrane region" description="Helical" evidence="1">
    <location>
        <begin position="6"/>
        <end position="30"/>
    </location>
</feature>
<evidence type="ECO:0000256" key="1">
    <source>
        <dbReference type="SAM" id="Phobius"/>
    </source>
</evidence>
<reference evidence="2 3" key="1">
    <citation type="journal article" date="2016" name="Nat. Commun.">
        <title>Thousands of microbial genomes shed light on interconnected biogeochemical processes in an aquifer system.</title>
        <authorList>
            <person name="Anantharaman K."/>
            <person name="Brown C.T."/>
            <person name="Hug L.A."/>
            <person name="Sharon I."/>
            <person name="Castelle C.J."/>
            <person name="Probst A.J."/>
            <person name="Thomas B.C."/>
            <person name="Singh A."/>
            <person name="Wilkins M.J."/>
            <person name="Karaoz U."/>
            <person name="Brodie E.L."/>
            <person name="Williams K.H."/>
            <person name="Hubbard S.S."/>
            <person name="Banfield J.F."/>
        </authorList>
    </citation>
    <scope>NUCLEOTIDE SEQUENCE [LARGE SCALE GENOMIC DNA]</scope>
</reference>
<evidence type="ECO:0000313" key="2">
    <source>
        <dbReference type="EMBL" id="OGM26038.1"/>
    </source>
</evidence>
<gene>
    <name evidence="2" type="ORF">A2627_05430</name>
</gene>
<keyword evidence="1" id="KW-1133">Transmembrane helix</keyword>
<comment type="caution">
    <text evidence="2">The sequence shown here is derived from an EMBL/GenBank/DDBJ whole genome shotgun (WGS) entry which is preliminary data.</text>
</comment>
<organism evidence="2 3">
    <name type="scientific">Candidatus Woesebacteria bacterium RIFCSPHIGHO2_01_FULL_39_28</name>
    <dbReference type="NCBI Taxonomy" id="1802496"/>
    <lineage>
        <taxon>Bacteria</taxon>
        <taxon>Candidatus Woeseibacteriota</taxon>
    </lineage>
</organism>